<evidence type="ECO:0000256" key="1">
    <source>
        <dbReference type="ARBA" id="ARBA00004123"/>
    </source>
</evidence>
<dbReference type="EMBL" id="LR721780">
    <property type="protein sequence ID" value="VVV97581.1"/>
    <property type="molecule type" value="Genomic_DNA"/>
</dbReference>
<evidence type="ECO:0000256" key="2">
    <source>
        <dbReference type="ARBA" id="ARBA00023125"/>
    </source>
</evidence>
<dbReference type="GO" id="GO:0030261">
    <property type="term" value="P:chromosome condensation"/>
    <property type="evidence" value="ECO:0007669"/>
    <property type="project" value="TreeGrafter"/>
</dbReference>
<comment type="subcellular location">
    <subcellularLocation>
        <location evidence="1">Nucleus</location>
    </subcellularLocation>
</comment>
<dbReference type="GO" id="GO:0045910">
    <property type="term" value="P:negative regulation of DNA recombination"/>
    <property type="evidence" value="ECO:0007669"/>
    <property type="project" value="TreeGrafter"/>
</dbReference>
<evidence type="ECO:0000256" key="3">
    <source>
        <dbReference type="ARBA" id="ARBA00023242"/>
    </source>
</evidence>
<keyword evidence="2" id="KW-0238">DNA-binding</keyword>
<gene>
    <name evidence="5" type="ORF">NYM_LOCUS11287</name>
</gene>
<proteinExistence type="predicted"/>
<dbReference type="GO" id="GO:0031492">
    <property type="term" value="F:nucleosomal DNA binding"/>
    <property type="evidence" value="ECO:0007669"/>
    <property type="project" value="TreeGrafter"/>
</dbReference>
<dbReference type="SUPFAM" id="SSF46785">
    <property type="entry name" value="Winged helix' DNA-binding domain"/>
    <property type="match status" value="1"/>
</dbReference>
<dbReference type="InterPro" id="IPR036390">
    <property type="entry name" value="WH_DNA-bd_sf"/>
</dbReference>
<dbReference type="InterPro" id="IPR005818">
    <property type="entry name" value="Histone_H1/H5_H15"/>
</dbReference>
<keyword evidence="3" id="KW-0539">Nucleus</keyword>
<organism evidence="5">
    <name type="scientific">Nymphaea colorata</name>
    <name type="common">pocket water lily</name>
    <dbReference type="NCBI Taxonomy" id="210225"/>
    <lineage>
        <taxon>Eukaryota</taxon>
        <taxon>Viridiplantae</taxon>
        <taxon>Streptophyta</taxon>
        <taxon>Embryophyta</taxon>
        <taxon>Tracheophyta</taxon>
        <taxon>Spermatophyta</taxon>
        <taxon>Magnoliopsida</taxon>
        <taxon>Nymphaeales</taxon>
        <taxon>Nymphaeaceae</taxon>
        <taxon>Nymphaea</taxon>
    </lineage>
</organism>
<evidence type="ECO:0000313" key="5">
    <source>
        <dbReference type="EMBL" id="VVV97581.1"/>
    </source>
</evidence>
<sequence>MIMAAVRALNEPSGSSKAAISKYMATNYPNVSSSNSTVLLLRLLKEGGSIVMDKHCYKLPSLTVSKKGQK</sequence>
<accession>A0A5K1A613</accession>
<dbReference type="GO" id="GO:0006334">
    <property type="term" value="P:nucleosome assembly"/>
    <property type="evidence" value="ECO:0007669"/>
    <property type="project" value="InterPro"/>
</dbReference>
<dbReference type="InterPro" id="IPR036388">
    <property type="entry name" value="WH-like_DNA-bd_sf"/>
</dbReference>
<dbReference type="SMART" id="SM00526">
    <property type="entry name" value="H15"/>
    <property type="match status" value="1"/>
</dbReference>
<dbReference type="PANTHER" id="PTHR11467">
    <property type="entry name" value="HISTONE H1"/>
    <property type="match status" value="1"/>
</dbReference>
<dbReference type="GO" id="GO:0005730">
    <property type="term" value="C:nucleolus"/>
    <property type="evidence" value="ECO:0007669"/>
    <property type="project" value="TreeGrafter"/>
</dbReference>
<evidence type="ECO:0000259" key="4">
    <source>
        <dbReference type="PROSITE" id="PS51504"/>
    </source>
</evidence>
<dbReference type="GO" id="GO:0003690">
    <property type="term" value="F:double-stranded DNA binding"/>
    <property type="evidence" value="ECO:0007669"/>
    <property type="project" value="TreeGrafter"/>
</dbReference>
<protein>
    <recommendedName>
        <fullName evidence="4">H15 domain-containing protein</fullName>
    </recommendedName>
</protein>
<dbReference type="Pfam" id="PF00538">
    <property type="entry name" value="Linker_histone"/>
    <property type="match status" value="1"/>
</dbReference>
<dbReference type="AlphaFoldDB" id="A0A5K1A613"/>
<reference evidence="5" key="1">
    <citation type="submission" date="2019-09" db="EMBL/GenBank/DDBJ databases">
        <authorList>
            <person name="Zhang L."/>
        </authorList>
    </citation>
    <scope>NUCLEOTIDE SEQUENCE</scope>
</reference>
<dbReference type="GO" id="GO:0000786">
    <property type="term" value="C:nucleosome"/>
    <property type="evidence" value="ECO:0007669"/>
    <property type="project" value="InterPro"/>
</dbReference>
<name>A0A5K1A613_9MAGN</name>
<dbReference type="PROSITE" id="PS51504">
    <property type="entry name" value="H15"/>
    <property type="match status" value="1"/>
</dbReference>
<dbReference type="PANTHER" id="PTHR11467:SF29">
    <property type="entry name" value="OS03G0711600 PROTEIN"/>
    <property type="match status" value="1"/>
</dbReference>
<dbReference type="Gene3D" id="1.10.10.10">
    <property type="entry name" value="Winged helix-like DNA-binding domain superfamily/Winged helix DNA-binding domain"/>
    <property type="match status" value="1"/>
</dbReference>
<feature type="domain" description="H15" evidence="4">
    <location>
        <begin position="1"/>
        <end position="61"/>
    </location>
</feature>